<accession>A0A8H3H548</accession>
<feature type="region of interest" description="Disordered" evidence="1">
    <location>
        <begin position="178"/>
        <end position="212"/>
    </location>
</feature>
<organism evidence="2 3">
    <name type="scientific">Rhizoctonia solani</name>
    <dbReference type="NCBI Taxonomy" id="456999"/>
    <lineage>
        <taxon>Eukaryota</taxon>
        <taxon>Fungi</taxon>
        <taxon>Dikarya</taxon>
        <taxon>Basidiomycota</taxon>
        <taxon>Agaricomycotina</taxon>
        <taxon>Agaricomycetes</taxon>
        <taxon>Cantharellales</taxon>
        <taxon>Ceratobasidiaceae</taxon>
        <taxon>Rhizoctonia</taxon>
    </lineage>
</organism>
<dbReference type="EMBL" id="CAJMWV010004297">
    <property type="protein sequence ID" value="CAE6496468.1"/>
    <property type="molecule type" value="Genomic_DNA"/>
</dbReference>
<feature type="region of interest" description="Disordered" evidence="1">
    <location>
        <begin position="300"/>
        <end position="372"/>
    </location>
</feature>
<protein>
    <submittedName>
        <fullName evidence="2">Uncharacterized protein</fullName>
    </submittedName>
</protein>
<sequence length="372" mass="40685">MSPLDPTHTPPCSQPPATCLGSRTHSSDRRYPVDTLGSLVRDFQSGARIIYRTERKLQIPRPSGKCPSYTKPDACAFIPVPDGPAALALRDLLPALSCFPRTGSAPADCGYVVHWVTGFKHYGSELASRRQVVKGLVSALYQRRALGFPSHLVFGTAHHSRTVLKVLAATWVPSDELVNPGARSTQEANTKSAVPSVSHGNDPPVNSSSGDDAVGGNFITGDAITDAHTIRSIQNIKRYNKIVVYTIATFSMSNTESMLDLYLLMRLTRTLAQQYKGETEKDDGARISQLSEEAEDIYKWAPPPLQPSRKRQSLDAWSSQLSSTTEEEEYDIMSVDQSDDFDSKSDLEELDSLSDVDPGPSHTITGEGLSRF</sequence>
<evidence type="ECO:0000313" key="3">
    <source>
        <dbReference type="Proteomes" id="UP000663831"/>
    </source>
</evidence>
<evidence type="ECO:0000256" key="1">
    <source>
        <dbReference type="SAM" id="MobiDB-lite"/>
    </source>
</evidence>
<feature type="region of interest" description="Disordered" evidence="1">
    <location>
        <begin position="1"/>
        <end position="31"/>
    </location>
</feature>
<dbReference type="AlphaFoldDB" id="A0A8H3H548"/>
<feature type="compositionally biased region" description="Polar residues" evidence="1">
    <location>
        <begin position="182"/>
        <end position="210"/>
    </location>
</feature>
<reference evidence="2" key="1">
    <citation type="submission" date="2021-01" db="EMBL/GenBank/DDBJ databases">
        <authorList>
            <person name="Kaushik A."/>
        </authorList>
    </citation>
    <scope>NUCLEOTIDE SEQUENCE</scope>
    <source>
        <strain evidence="2">AG3-1AP</strain>
    </source>
</reference>
<comment type="caution">
    <text evidence="2">The sequence shown here is derived from an EMBL/GenBank/DDBJ whole genome shotgun (WGS) entry which is preliminary data.</text>
</comment>
<dbReference type="Proteomes" id="UP000663831">
    <property type="component" value="Unassembled WGS sequence"/>
</dbReference>
<proteinExistence type="predicted"/>
<gene>
    <name evidence="2" type="ORF">RDB_LOCUS114406</name>
</gene>
<evidence type="ECO:0000313" key="2">
    <source>
        <dbReference type="EMBL" id="CAE6496468.1"/>
    </source>
</evidence>
<name>A0A8H3H548_9AGAM</name>